<dbReference type="InterPro" id="IPR000277">
    <property type="entry name" value="Cys/Met-Metab_PyrdxlP-dep_enz"/>
</dbReference>
<dbReference type="SUPFAM" id="SSF53383">
    <property type="entry name" value="PLP-dependent transferases"/>
    <property type="match status" value="1"/>
</dbReference>
<evidence type="ECO:0000256" key="1">
    <source>
        <dbReference type="ARBA" id="ARBA00001933"/>
    </source>
</evidence>
<dbReference type="AlphaFoldDB" id="A0A6J6NVF1"/>
<sequence length="318" mass="33599">MSAPVDRTVVWPFDDAGEPGAYFYARYAHPTGVAAEAALGALEGGDAVLFASGMAAETAVLLAFTETGTTVAVAEGCYYGTSTLLRALSKFGVNLIEFDQTGPPPAEATIVWVESPANPTLSMPNWEAVTSTDALLVCDATLSTPVYLQALDEGADIVVHSATKYLTGHHDALLGVTVTRDPEKTAALQQARTLYGGAASADTAYSLLRGLDTLETRMLRQTTTATELAARLEAHPAVAKVRYPGFAGVIAFDVDDPRRVETSLATIRNSTSLGGVTSSIESRHRWEGDRIPTGLLRLSVGLEDVELLWGDLKAALAN</sequence>
<name>A0A6J6NVF1_9ZZZZ</name>
<dbReference type="InterPro" id="IPR015422">
    <property type="entry name" value="PyrdxlP-dep_Trfase_small"/>
</dbReference>
<reference evidence="3" key="1">
    <citation type="submission" date="2020-05" db="EMBL/GenBank/DDBJ databases">
        <authorList>
            <person name="Chiriac C."/>
            <person name="Salcher M."/>
            <person name="Ghai R."/>
            <person name="Kavagutti S V."/>
        </authorList>
    </citation>
    <scope>NUCLEOTIDE SEQUENCE</scope>
</reference>
<dbReference type="GO" id="GO:0019343">
    <property type="term" value="P:cysteine biosynthetic process via cystathionine"/>
    <property type="evidence" value="ECO:0007669"/>
    <property type="project" value="TreeGrafter"/>
</dbReference>
<dbReference type="InterPro" id="IPR015424">
    <property type="entry name" value="PyrdxlP-dep_Trfase"/>
</dbReference>
<dbReference type="Gene3D" id="3.40.640.10">
    <property type="entry name" value="Type I PLP-dependent aspartate aminotransferase-like (Major domain)"/>
    <property type="match status" value="1"/>
</dbReference>
<dbReference type="GO" id="GO:0004123">
    <property type="term" value="F:cystathionine gamma-lyase activity"/>
    <property type="evidence" value="ECO:0007669"/>
    <property type="project" value="TreeGrafter"/>
</dbReference>
<proteinExistence type="predicted"/>
<dbReference type="InterPro" id="IPR015421">
    <property type="entry name" value="PyrdxlP-dep_Trfase_major"/>
</dbReference>
<dbReference type="GO" id="GO:0019346">
    <property type="term" value="P:transsulfuration"/>
    <property type="evidence" value="ECO:0007669"/>
    <property type="project" value="InterPro"/>
</dbReference>
<protein>
    <submittedName>
        <fullName evidence="3">Unannotated protein</fullName>
    </submittedName>
</protein>
<organism evidence="3">
    <name type="scientific">freshwater metagenome</name>
    <dbReference type="NCBI Taxonomy" id="449393"/>
    <lineage>
        <taxon>unclassified sequences</taxon>
        <taxon>metagenomes</taxon>
        <taxon>ecological metagenomes</taxon>
    </lineage>
</organism>
<dbReference type="EMBL" id="CAEZXP010000001">
    <property type="protein sequence ID" value="CAB4688608.1"/>
    <property type="molecule type" value="Genomic_DNA"/>
</dbReference>
<dbReference type="PANTHER" id="PTHR11808:SF85">
    <property type="entry name" value="CYSTATHIONINE GAMMA-LYASE-RELATED"/>
    <property type="match status" value="1"/>
</dbReference>
<dbReference type="InterPro" id="IPR054542">
    <property type="entry name" value="Cys_met_metab_PP"/>
</dbReference>
<dbReference type="GO" id="GO:0005737">
    <property type="term" value="C:cytoplasm"/>
    <property type="evidence" value="ECO:0007669"/>
    <property type="project" value="TreeGrafter"/>
</dbReference>
<comment type="cofactor">
    <cofactor evidence="1">
        <name>pyridoxal 5'-phosphate</name>
        <dbReference type="ChEBI" id="CHEBI:597326"/>
    </cofactor>
</comment>
<evidence type="ECO:0000256" key="2">
    <source>
        <dbReference type="ARBA" id="ARBA00022898"/>
    </source>
</evidence>
<accession>A0A6J6NVF1</accession>
<dbReference type="PIRSF" id="PIRSF001434">
    <property type="entry name" value="CGS"/>
    <property type="match status" value="1"/>
</dbReference>
<dbReference type="PANTHER" id="PTHR11808">
    <property type="entry name" value="TRANS-SULFURATION ENZYME FAMILY MEMBER"/>
    <property type="match status" value="1"/>
</dbReference>
<dbReference type="Gene3D" id="3.90.1150.10">
    <property type="entry name" value="Aspartate Aminotransferase, domain 1"/>
    <property type="match status" value="2"/>
</dbReference>
<dbReference type="PROSITE" id="PS00868">
    <property type="entry name" value="CYS_MET_METAB_PP"/>
    <property type="match status" value="1"/>
</dbReference>
<evidence type="ECO:0000313" key="3">
    <source>
        <dbReference type="EMBL" id="CAB4688608.1"/>
    </source>
</evidence>
<dbReference type="GO" id="GO:0030170">
    <property type="term" value="F:pyridoxal phosphate binding"/>
    <property type="evidence" value="ECO:0007669"/>
    <property type="project" value="InterPro"/>
</dbReference>
<dbReference type="Pfam" id="PF01053">
    <property type="entry name" value="Cys_Met_Meta_PP"/>
    <property type="match status" value="1"/>
</dbReference>
<gene>
    <name evidence="3" type="ORF">UFOPK2399_00537</name>
</gene>
<keyword evidence="2" id="KW-0663">Pyridoxal phosphate</keyword>